<dbReference type="EMBL" id="CP053084">
    <property type="protein sequence ID" value="QJR30168.1"/>
    <property type="molecule type" value="Genomic_DNA"/>
</dbReference>
<keyword evidence="1" id="KW-0732">Signal</keyword>
<dbReference type="Proteomes" id="UP000501130">
    <property type="component" value="Chromosome"/>
</dbReference>
<proteinExistence type="predicted"/>
<keyword evidence="3" id="KW-1185">Reference proteome</keyword>
<organism evidence="2 3">
    <name type="scientific">Limnobacter profundi</name>
    <dbReference type="NCBI Taxonomy" id="2732163"/>
    <lineage>
        <taxon>Bacteria</taxon>
        <taxon>Pseudomonadati</taxon>
        <taxon>Pseudomonadota</taxon>
        <taxon>Betaproteobacteria</taxon>
        <taxon>Burkholderiales</taxon>
        <taxon>Burkholderiaceae</taxon>
        <taxon>Limnobacter</taxon>
    </lineage>
</organism>
<dbReference type="PANTHER" id="PTHR37953:SF1">
    <property type="entry name" value="UPF0127 PROTEIN MJ1496"/>
    <property type="match status" value="1"/>
</dbReference>
<feature type="signal peptide" evidence="1">
    <location>
        <begin position="1"/>
        <end position="31"/>
    </location>
</feature>
<feature type="chain" id="PRO_5047230923" evidence="1">
    <location>
        <begin position="32"/>
        <end position="163"/>
    </location>
</feature>
<dbReference type="InterPro" id="IPR038695">
    <property type="entry name" value="Saro_0823-like_sf"/>
</dbReference>
<dbReference type="Gene3D" id="2.60.120.1140">
    <property type="entry name" value="Protein of unknown function DUF192"/>
    <property type="match status" value="1"/>
</dbReference>
<accession>A0ABX6N7J6</accession>
<dbReference type="RefSeq" id="WP_171100040.1">
    <property type="nucleotide sequence ID" value="NZ_CP053084.1"/>
</dbReference>
<protein>
    <submittedName>
        <fullName evidence="2">DUF192 domain-containing protein</fullName>
    </submittedName>
</protein>
<reference evidence="2 3" key="1">
    <citation type="submission" date="2020-05" db="EMBL/GenBank/DDBJ databases">
        <title>Compete genome of Limnobacter sp. SAORIC-580.</title>
        <authorList>
            <person name="Song J."/>
            <person name="Cho J.-C."/>
        </authorList>
    </citation>
    <scope>NUCLEOTIDE SEQUENCE [LARGE SCALE GENOMIC DNA]</scope>
    <source>
        <strain evidence="2 3">SAORIC-580</strain>
    </source>
</reference>
<evidence type="ECO:0000256" key="1">
    <source>
        <dbReference type="SAM" id="SignalP"/>
    </source>
</evidence>
<dbReference type="Pfam" id="PF02643">
    <property type="entry name" value="DUF192"/>
    <property type="match status" value="1"/>
</dbReference>
<dbReference type="InterPro" id="IPR003795">
    <property type="entry name" value="DUF192"/>
</dbReference>
<gene>
    <name evidence="2" type="ORF">HKT17_10850</name>
</gene>
<evidence type="ECO:0000313" key="3">
    <source>
        <dbReference type="Proteomes" id="UP000501130"/>
    </source>
</evidence>
<evidence type="ECO:0000313" key="2">
    <source>
        <dbReference type="EMBL" id="QJR30168.1"/>
    </source>
</evidence>
<name>A0ABX6N7J6_9BURK</name>
<sequence length="163" mass="17916">MHFDHINKYCTTFRLTLVTAALGLAACISNAAGPAQSQLPTLQIRVGQHDVKAELANTDLSRQIGLMNRKELGGNSGMLFVFKRSETQCMWMKNTLIDLDVAFADANGKILNIEQMKAGTTDIHCSSGNAKLALEMNHGWFSTRGIDAGEKLHVPEQVLETRE</sequence>
<dbReference type="PANTHER" id="PTHR37953">
    <property type="entry name" value="UPF0127 PROTEIN MJ1496"/>
    <property type="match status" value="1"/>
</dbReference>